<dbReference type="Pfam" id="PF00903">
    <property type="entry name" value="Glyoxalase"/>
    <property type="match status" value="1"/>
</dbReference>
<protein>
    <submittedName>
        <fullName evidence="2">VOC family protein</fullName>
    </submittedName>
</protein>
<proteinExistence type="predicted"/>
<feature type="domain" description="VOC" evidence="1">
    <location>
        <begin position="8"/>
        <end position="125"/>
    </location>
</feature>
<dbReference type="InterPro" id="IPR004360">
    <property type="entry name" value="Glyas_Fos-R_dOase_dom"/>
</dbReference>
<dbReference type="InterPro" id="IPR041581">
    <property type="entry name" value="Glyoxalase_6"/>
</dbReference>
<comment type="caution">
    <text evidence="2">The sequence shown here is derived from an EMBL/GenBank/DDBJ whole genome shotgun (WGS) entry which is preliminary data.</text>
</comment>
<dbReference type="Proteomes" id="UP000570003">
    <property type="component" value="Unassembled WGS sequence"/>
</dbReference>
<name>A0AA44IF57_STRE0</name>
<dbReference type="SUPFAM" id="SSF54593">
    <property type="entry name" value="Glyoxalase/Bleomycin resistance protein/Dihydroxybiphenyl dioxygenase"/>
    <property type="match status" value="2"/>
</dbReference>
<evidence type="ECO:0000313" key="2">
    <source>
        <dbReference type="EMBL" id="NKY16465.1"/>
    </source>
</evidence>
<dbReference type="RefSeq" id="WP_168440682.1">
    <property type="nucleotide sequence ID" value="NZ_JAAXOU010000373.1"/>
</dbReference>
<feature type="domain" description="VOC" evidence="1">
    <location>
        <begin position="139"/>
        <end position="256"/>
    </location>
</feature>
<dbReference type="InterPro" id="IPR029068">
    <property type="entry name" value="Glyas_Bleomycin-R_OHBP_Dase"/>
</dbReference>
<dbReference type="InterPro" id="IPR037523">
    <property type="entry name" value="VOC_core"/>
</dbReference>
<evidence type="ECO:0000313" key="3">
    <source>
        <dbReference type="Proteomes" id="UP000570003"/>
    </source>
</evidence>
<dbReference type="CDD" id="cd07247">
    <property type="entry name" value="SgaA_N_like"/>
    <property type="match status" value="1"/>
</dbReference>
<reference evidence="2 3" key="1">
    <citation type="submission" date="2020-04" db="EMBL/GenBank/DDBJ databases">
        <title>MicrobeNet Type strains.</title>
        <authorList>
            <person name="Nicholson A.C."/>
        </authorList>
    </citation>
    <scope>NUCLEOTIDE SEQUENCE [LARGE SCALE GENOMIC DNA]</scope>
    <source>
        <strain evidence="2 3">DSM 40738</strain>
    </source>
</reference>
<keyword evidence="3" id="KW-1185">Reference proteome</keyword>
<dbReference type="PANTHER" id="PTHR33993:SF10">
    <property type="entry name" value="CONSERVED PROTEIN"/>
    <property type="match status" value="1"/>
</dbReference>
<evidence type="ECO:0000259" key="1">
    <source>
        <dbReference type="PROSITE" id="PS51819"/>
    </source>
</evidence>
<gene>
    <name evidence="2" type="ORF">HGA06_20745</name>
</gene>
<accession>A0AA44IF57</accession>
<dbReference type="Gene3D" id="3.10.180.10">
    <property type="entry name" value="2,3-Dihydroxybiphenyl 1,2-Dioxygenase, domain 1"/>
    <property type="match status" value="2"/>
</dbReference>
<dbReference type="PROSITE" id="PS51819">
    <property type="entry name" value="VOC"/>
    <property type="match status" value="2"/>
</dbReference>
<dbReference type="EMBL" id="JAAXOU010000373">
    <property type="protein sequence ID" value="NKY16465.1"/>
    <property type="molecule type" value="Genomic_DNA"/>
</dbReference>
<sequence>MAGPPEGTPVWADAMFTDLEGARAFYGEVLGWTFREEVTEHGGRVRAYAGGGAAAALVPPVPGRCGGAPQSAWCLHFASPDVEAVARRVRESGGRVVAGPAAPGEPGPALLAHGPDGAVFGVRRPDARPCFEARGVPGAYRWAEVNTREAARTDAFFRTVFPFAVERPAGSGPDPDLAVFRVGETPVLGRRRMGEGFPPEMRPFVGVHFAVDDVDAAIGRATAHGGKVVSGPAEGPFGRFATLVDPQGAVFSLVGAVGAED</sequence>
<organism evidence="2 3">
    <name type="scientific">Streptomyces somaliensis (strain ATCC 33201 / DSM 40738 / JCM 12659 / KCTC 9044 / NCTC 11332 / NRRL B-12077 / IP 733)</name>
    <dbReference type="NCBI Taxonomy" id="1134445"/>
    <lineage>
        <taxon>Bacteria</taxon>
        <taxon>Bacillati</taxon>
        <taxon>Actinomycetota</taxon>
        <taxon>Actinomycetes</taxon>
        <taxon>Kitasatosporales</taxon>
        <taxon>Streptomycetaceae</taxon>
        <taxon>Streptomyces</taxon>
    </lineage>
</organism>
<dbReference type="AlphaFoldDB" id="A0AA44IF57"/>
<dbReference type="PANTHER" id="PTHR33993">
    <property type="entry name" value="GLYOXALASE-RELATED"/>
    <property type="match status" value="1"/>
</dbReference>
<dbReference type="InterPro" id="IPR052164">
    <property type="entry name" value="Anthracycline_SecMetBiosynth"/>
</dbReference>
<dbReference type="Pfam" id="PF18029">
    <property type="entry name" value="Glyoxalase_6"/>
    <property type="match status" value="1"/>
</dbReference>